<keyword evidence="1" id="KW-0032">Aminotransferase</keyword>
<reference evidence="1 2" key="1">
    <citation type="journal article" date="2012" name="Eukaryot. Cell">
        <title>Draft genome sequence of Wickerhamomyces ciferrii NRRL Y-1031 F-60-10.</title>
        <authorList>
            <person name="Schneider J."/>
            <person name="Andrea H."/>
            <person name="Blom J."/>
            <person name="Jaenicke S."/>
            <person name="Ruckert C."/>
            <person name="Schorsch C."/>
            <person name="Szczepanowski R."/>
            <person name="Farwick M."/>
            <person name="Goesmann A."/>
            <person name="Puhler A."/>
            <person name="Schaffer S."/>
            <person name="Tauch A."/>
            <person name="Kohler T."/>
            <person name="Brinkrolf K."/>
        </authorList>
    </citation>
    <scope>NUCLEOTIDE SEQUENCE [LARGE SCALE GENOMIC DNA]</scope>
    <source>
        <strain evidence="2">ATCC 14091 / BCRC 22168 / CBS 111 / JCM 3599 / NBRC 0793 / NRRL Y-1031 F-60-10</strain>
    </source>
</reference>
<evidence type="ECO:0000313" key="2">
    <source>
        <dbReference type="Proteomes" id="UP000009328"/>
    </source>
</evidence>
<dbReference type="InterPro" id="IPR035283">
    <property type="entry name" value="Fmp23"/>
</dbReference>
<dbReference type="HOGENOM" id="CLU_1483131_0_0_1"/>
<comment type="caution">
    <text evidence="1">The sequence shown here is derived from an EMBL/GenBank/DDBJ whole genome shotgun (WGS) entry which is preliminary data.</text>
</comment>
<keyword evidence="2" id="KW-1185">Reference proteome</keyword>
<dbReference type="Proteomes" id="UP000009328">
    <property type="component" value="Unassembled WGS sequence"/>
</dbReference>
<accession>K0KQ56</accession>
<dbReference type="FunCoup" id="K0KQ56">
    <property type="interactions" value="42"/>
</dbReference>
<dbReference type="eggNOG" id="ENOG502S3B9">
    <property type="taxonomic scope" value="Eukaryota"/>
</dbReference>
<name>K0KQ56_WICCF</name>
<proteinExistence type="predicted"/>
<dbReference type="EMBL" id="CAIF01000076">
    <property type="protein sequence ID" value="CCH43333.1"/>
    <property type="molecule type" value="Genomic_DNA"/>
</dbReference>
<sequence>MLRSVILPTILRSSRSMTNSKRVFNQFSTSSYRSASAVSERFIVPKGKNKIIKEQTEYRQLPDDSQYIEKFYEELDLFQKEIVNNSSIKGKNFSDFEDDPNELIIQLELFIEGKIKPQVSFDKLARAKYERFDEFLRNVKITLVLNGGHPMIFDILLQSKQHFDGFDKMKKK</sequence>
<organism evidence="1 2">
    <name type="scientific">Wickerhamomyces ciferrii (strain ATCC 14091 / BCRC 22168 / CBS 111 / JCM 3599 / NBRC 0793 / NRRL Y-1031 F-60-10)</name>
    <name type="common">Yeast</name>
    <name type="synonym">Pichia ciferrii</name>
    <dbReference type="NCBI Taxonomy" id="1206466"/>
    <lineage>
        <taxon>Eukaryota</taxon>
        <taxon>Fungi</taxon>
        <taxon>Dikarya</taxon>
        <taxon>Ascomycota</taxon>
        <taxon>Saccharomycotina</taxon>
        <taxon>Saccharomycetes</taxon>
        <taxon>Phaffomycetales</taxon>
        <taxon>Wickerhamomycetaceae</taxon>
        <taxon>Wickerhamomyces</taxon>
    </lineage>
</organism>
<dbReference type="GO" id="GO:0004400">
    <property type="term" value="F:histidinol-phosphate transaminase activity"/>
    <property type="evidence" value="ECO:0007669"/>
    <property type="project" value="UniProtKB-EC"/>
</dbReference>
<keyword evidence="1" id="KW-0808">Transferase</keyword>
<dbReference type="Pfam" id="PF17315">
    <property type="entry name" value="FMP23"/>
    <property type="match status" value="1"/>
</dbReference>
<dbReference type="AlphaFoldDB" id="K0KQ56"/>
<protein>
    <submittedName>
        <fullName evidence="1">Histidinol-phosphate aminotransferase</fullName>
        <ecNumber evidence="1">2.6.1.9</ecNumber>
    </submittedName>
</protein>
<evidence type="ECO:0000313" key="1">
    <source>
        <dbReference type="EMBL" id="CCH43333.1"/>
    </source>
</evidence>
<dbReference type="InParanoid" id="K0KQ56"/>
<gene>
    <name evidence="1" type="ORF">BN7_2881</name>
</gene>
<dbReference type="EC" id="2.6.1.9" evidence="1"/>